<dbReference type="InterPro" id="IPR036390">
    <property type="entry name" value="WH_DNA-bd_sf"/>
</dbReference>
<comment type="caution">
    <text evidence="5">The sequence shown here is derived from an EMBL/GenBank/DDBJ whole genome shotgun (WGS) entry which is preliminary data.</text>
</comment>
<evidence type="ECO:0000256" key="3">
    <source>
        <dbReference type="ARBA" id="ARBA00023163"/>
    </source>
</evidence>
<dbReference type="AlphaFoldDB" id="A0A0B2AKY3"/>
<keyword evidence="2" id="KW-0238">DNA-binding</keyword>
<dbReference type="SUPFAM" id="SSF46785">
    <property type="entry name" value="Winged helix' DNA-binding domain"/>
    <property type="match status" value="1"/>
</dbReference>
<accession>A0A0B2AKY3</accession>
<proteinExistence type="predicted"/>
<dbReference type="RefSeq" id="WP_043120698.1">
    <property type="nucleotide sequence ID" value="NZ_JTDL01000079.1"/>
</dbReference>
<gene>
    <name evidence="5" type="ORF">LK10_05080</name>
</gene>
<dbReference type="InterPro" id="IPR023187">
    <property type="entry name" value="Tscrpt_reg_MarR-type_CS"/>
</dbReference>
<evidence type="ECO:0000259" key="4">
    <source>
        <dbReference type="PROSITE" id="PS50995"/>
    </source>
</evidence>
<dbReference type="PROSITE" id="PS01117">
    <property type="entry name" value="HTH_MARR_1"/>
    <property type="match status" value="1"/>
</dbReference>
<keyword evidence="3" id="KW-0804">Transcription</keyword>
<evidence type="ECO:0000313" key="5">
    <source>
        <dbReference type="EMBL" id="KHL04320.1"/>
    </source>
</evidence>
<dbReference type="PANTHER" id="PTHR33164:SF103">
    <property type="entry name" value="REGULATORY PROTEIN MARR"/>
    <property type="match status" value="1"/>
</dbReference>
<reference evidence="5 6" key="1">
    <citation type="submission" date="2014-09" db="EMBL/GenBank/DDBJ databases">
        <title>Genome sequence of Sinomonas sp. MUSC 117.</title>
        <authorList>
            <person name="Lee L.-H."/>
        </authorList>
    </citation>
    <scope>NUCLEOTIDE SEQUENCE [LARGE SCALE GENOMIC DNA]</scope>
    <source>
        <strain evidence="5 6">MUSC 117</strain>
    </source>
</reference>
<feature type="domain" description="HTH marR-type" evidence="4">
    <location>
        <begin position="11"/>
        <end position="150"/>
    </location>
</feature>
<name>A0A0B2AKY3_9MICC</name>
<dbReference type="Proteomes" id="UP000030982">
    <property type="component" value="Unassembled WGS sequence"/>
</dbReference>
<dbReference type="InterPro" id="IPR039422">
    <property type="entry name" value="MarR/SlyA-like"/>
</dbReference>
<dbReference type="EMBL" id="JTDL01000079">
    <property type="protein sequence ID" value="KHL04320.1"/>
    <property type="molecule type" value="Genomic_DNA"/>
</dbReference>
<keyword evidence="6" id="KW-1185">Reference proteome</keyword>
<dbReference type="Gene3D" id="1.10.10.10">
    <property type="entry name" value="Winged helix-like DNA-binding domain superfamily/Winged helix DNA-binding domain"/>
    <property type="match status" value="1"/>
</dbReference>
<dbReference type="GO" id="GO:0006950">
    <property type="term" value="P:response to stress"/>
    <property type="evidence" value="ECO:0007669"/>
    <property type="project" value="TreeGrafter"/>
</dbReference>
<evidence type="ECO:0000256" key="2">
    <source>
        <dbReference type="ARBA" id="ARBA00023125"/>
    </source>
</evidence>
<dbReference type="Pfam" id="PF01047">
    <property type="entry name" value="MarR"/>
    <property type="match status" value="1"/>
</dbReference>
<dbReference type="InterPro" id="IPR036388">
    <property type="entry name" value="WH-like_DNA-bd_sf"/>
</dbReference>
<dbReference type="InterPro" id="IPR000835">
    <property type="entry name" value="HTH_MarR-typ"/>
</dbReference>
<evidence type="ECO:0000313" key="6">
    <source>
        <dbReference type="Proteomes" id="UP000030982"/>
    </source>
</evidence>
<dbReference type="STRING" id="1338436.LK10_05080"/>
<protein>
    <submittedName>
        <fullName evidence="5">MarR family transcriptional regulator</fullName>
    </submittedName>
</protein>
<dbReference type="PANTHER" id="PTHR33164">
    <property type="entry name" value="TRANSCRIPTIONAL REGULATOR, MARR FAMILY"/>
    <property type="match status" value="1"/>
</dbReference>
<dbReference type="PROSITE" id="PS50995">
    <property type="entry name" value="HTH_MARR_2"/>
    <property type="match status" value="1"/>
</dbReference>
<dbReference type="OrthoDB" id="9815567at2"/>
<organism evidence="5 6">
    <name type="scientific">Sinomonas humi</name>
    <dbReference type="NCBI Taxonomy" id="1338436"/>
    <lineage>
        <taxon>Bacteria</taxon>
        <taxon>Bacillati</taxon>
        <taxon>Actinomycetota</taxon>
        <taxon>Actinomycetes</taxon>
        <taxon>Micrococcales</taxon>
        <taxon>Micrococcaceae</taxon>
        <taxon>Sinomonas</taxon>
    </lineage>
</organism>
<evidence type="ECO:0000256" key="1">
    <source>
        <dbReference type="ARBA" id="ARBA00023015"/>
    </source>
</evidence>
<keyword evidence="1" id="KW-0805">Transcription regulation</keyword>
<dbReference type="GO" id="GO:0003700">
    <property type="term" value="F:DNA-binding transcription factor activity"/>
    <property type="evidence" value="ECO:0007669"/>
    <property type="project" value="InterPro"/>
</dbReference>
<dbReference type="SMART" id="SM00347">
    <property type="entry name" value="HTH_MARR"/>
    <property type="match status" value="1"/>
</dbReference>
<dbReference type="GO" id="GO:0003677">
    <property type="term" value="F:DNA binding"/>
    <property type="evidence" value="ECO:0007669"/>
    <property type="project" value="UniProtKB-KW"/>
</dbReference>
<sequence>MTSGAHGAGDAWSLTDVITRLRRTLRASVREELPWESLPMAQVELLQRLAEEPGLGVSELAVRQHLARNTVSNLVQQMVTSGLLERHAHESDRRAVVLNLTADGRERLLAWKQANERRIRRALEGLSAESRHAIDEALPALQTLAAQLEAQEEAGAEQAS</sequence>